<dbReference type="Proteomes" id="UP000291236">
    <property type="component" value="Chromosome"/>
</dbReference>
<dbReference type="RefSeq" id="WP_130606883.1">
    <property type="nucleotide sequence ID" value="NZ_AP019368.1"/>
</dbReference>
<keyword evidence="2" id="KW-1185">Reference proteome</keyword>
<organism evidence="1 2">
    <name type="scientific">Fluviispira sanaruensis</name>
    <dbReference type="NCBI Taxonomy" id="2493639"/>
    <lineage>
        <taxon>Bacteria</taxon>
        <taxon>Pseudomonadati</taxon>
        <taxon>Bdellovibrionota</taxon>
        <taxon>Oligoflexia</taxon>
        <taxon>Silvanigrellales</taxon>
        <taxon>Silvanigrellaceae</taxon>
        <taxon>Fluviispira</taxon>
    </lineage>
</organism>
<evidence type="ECO:0000313" key="1">
    <source>
        <dbReference type="EMBL" id="BBH52407.1"/>
    </source>
</evidence>
<dbReference type="KEGG" id="sbf:JCM31447_08480"/>
<protein>
    <submittedName>
        <fullName evidence="1">Uncharacterized protein</fullName>
    </submittedName>
</protein>
<dbReference type="EMBL" id="AP019368">
    <property type="protein sequence ID" value="BBH52407.1"/>
    <property type="molecule type" value="Genomic_DNA"/>
</dbReference>
<dbReference type="OrthoDB" id="5295622at2"/>
<reference evidence="1 2" key="1">
    <citation type="submission" date="2018-12" db="EMBL/GenBank/DDBJ databases">
        <title>Rubrispira sanarue gen. nov., sp., nov., a member of the order Silvanigrellales, isolated from a brackish lake in Hamamatsu Japan.</title>
        <authorList>
            <person name="Maejima Y."/>
            <person name="Iino T."/>
            <person name="Muraguchi Y."/>
            <person name="Fukuda K."/>
            <person name="Nojiri H."/>
            <person name="Ohkuma M."/>
            <person name="Moriuchi R."/>
            <person name="Dohra H."/>
            <person name="Kimbara K."/>
            <person name="Shintani M."/>
        </authorList>
    </citation>
    <scope>NUCLEOTIDE SEQUENCE [LARGE SCALE GENOMIC DNA]</scope>
    <source>
        <strain evidence="1 2">RF1110005</strain>
    </source>
</reference>
<proteinExistence type="predicted"/>
<accession>A0A4V0P291</accession>
<gene>
    <name evidence="1" type="ORF">JCM31447_08480</name>
</gene>
<dbReference type="AlphaFoldDB" id="A0A4V0P291"/>
<evidence type="ECO:0000313" key="2">
    <source>
        <dbReference type="Proteomes" id="UP000291236"/>
    </source>
</evidence>
<name>A0A4V0P291_FLUSA</name>
<sequence length="111" mass="12929">MASKIELKKIPDTIHKKIIELKQIETKLGHLPPDNWKVGELFNRIDNPDYYQSFVLMEKQTELLFSEICEDLRARNFDNAEIVQAINAELFYEGGPKYCNEQEVLEALGQE</sequence>